<dbReference type="EMBL" id="QGGY01000001">
    <property type="protein sequence ID" value="PWJ78657.1"/>
    <property type="molecule type" value="Genomic_DNA"/>
</dbReference>
<keyword evidence="3" id="KW-1185">Reference proteome</keyword>
<sequence length="3446" mass="385770">MTLAELMELYKKIEVSGKDETIDTSIEITITTELMNKSVGFYLDNSNNFGHQSSTVHLMCRMVDLMEEKKLRFKKIVVICRMTREEDKKITAQKLQLLLSGFDAEKINEPFTYKNYSILFVFKWDREKLEDLDAKYHVDFALTGGMDITDPGNLADVFGTDYFLRLQPYGWEQPEELYEKGKEKPIDLKELLGKEILCVKPMEPLDVEGWTFYKELKNSGLDKDALTNMEELFNYRKDKKDIWLWPVYGLKQIGRGYPEQNLINIIFMGLQLQTLAKGSKKIVLVVFDKDIDVEDLENVYKDSNNFIEYIHRLEGVEKGKDKEKLVYAGFGGELQSEDLQRINKKTEEIKKIWQEGSISPVENRILFPKDTNNFKELLNTASAKQVIVLKTGSMPASIFEQCYNLAEIPGIFEGQGTAGIAIHIQKPYIQLVKNVTGPPLNIYPGSDCWEQKNVMEQILSMLDWKFFSDSKEFNQGEYLNGLKEAAGNILGLTEGETPSKLKSEFLVSLERQNSRFDKLELGLAAICDWTEVKKLDKCLEKGKIGDEREKPITMDILYETLKSAAESGSLSFHESLPDMHFTNYLDEMCTEAFQLQVKPEQIKAEGSPYESIAVEGAKGVLLGGIPVAIDLKFIYEEQGTFIKSSIKASLRNKEDVQVAGVPWILFQNPAVLLETYESSREPEGAVLVEDGRGNFEMGICWPPEGSAYWIRSRMDEPVTAFEFFNTICGGVSILDEMPGLIRDIGGFGITGIDMLYDFENSGLRKIKVNLETKNGWTILDSPEFRIVPSVCVCVSEPASVEQRSVSIEITGDITFGSAVLNVYGQYPGFMLQASLKEGTSLKLEDILAAFGIGIELDSALEKLSFLYMPDEATLQLDFNVGVHWTIADFFELSNINFMLLKESEKQKVKMDSFMSLKLSEDEQLDFEVLADYTSERGGNWKFYGSQSSETGTSLIALLDFFLGTTTSEWNLPVLGLEFSLDSATGEWNFTGKTTENWDVPFLSDMEIKASVEAGNKAESTYVKLAAGIIWHKIEMELSFEYNSGSKGGGSFGIVMGALSAAIQYSTEKQEWSAELKFASGTSLGSIIEMIIEWCTGEKRSLEAPWDVLNKLKLPQEASLSYNFTTGEVGLNVPLETELNLGIAIVTGISLSYEAGNSTSDGKAMISIEGEFPWNTGDDASGDTKKLGPWDAAQPGSAPAPDGTGNKYFDLRLLALGQNVQIDGLDEARTISEAMEKLKDISVPVKEELPAIAYREGGSWLFGADFGVLHFDDKDEGTPEGKNGYLLDMQMVFDDPALYGIRFTLAGKAAKVFDGFAAEILYRKVNDTIGVYQGELTLPDKMRHLELGAFALTLPVFYAEIYTNGDFKIDVGFPKDGDFSRSLSLYAVVPPGIPLTGSAGFYFGKLSAATADMVPVTDKGLFQPVLIFGLGIKAGLGKSIDAGILQAGFELTVFGILEGVLAKWNPYPEYAPASESYYFYLSGTVGIDGRLYGSVDLVIIKADVDVSVSLSVQFIFETCRKLMLAVAVSVSVKAGLTLNLGIFKIHIHFSFSMKIREEFTIGKDTRAPWDAGNNIALGKEEKPDYSFCWGQLESLPAEERVHLTAYLAGALSGIRSDDAGTGWQPVYVAMPLIPSMGEADTCREQSVKKALSQTADSDFETLSKMLLRYLIAALLDLGESGKTITWQEMDDRRIEKDMPQFIKDHIDELNDDAIVKFLLGQLSVEFTTAVSDELHGVPFPVPDGLVISDGDISYSFGEFSNVSAAKLDDLKVYFDALAVQVEKEQKKKKRLQDMDGMNGPGESMSHWVFGDYFKLLAKQLGQAMQDIFKDEQCDTFTVREMLAALQAKGDFEQLAGMVSNYQFHGLRIPTEGINITGSAHKVLKPEEGLYALTGQQIELPAKVTEEYFELTFSKREKAGEDWYTVNEKARTIVINPGDKAQTNVLYESGSEIDLTLIRQMQSLNKFAVGITPLKPVSAARIEPAEYNIANPVPFGDGQIYTLPKVLTEMMQEEGKVLPSFEWKTAKSHMEEGIRKTAVQRVHPGLLVKVKVKPLPQPCAYEIYCVEARAPRLLKSLYRQIKESRLMPQLMILYGSDGGYWCDKGDDYTAGIIKSNLSTVTHPVTGMKNASMPEIFGGIEDFVLCLWEAFVTNSGGFYFYYDHESRKGEGLPGEIFSDDGEAVLNIFFSEPCGGLSDCHNVVFVEESIQDGQSFMAAVSPQAVTAHWLETTTIKEICSYYRSCLTNFSEHNGSRRFREKADIRIRHGLYQYVPGSSEAEGPGAGLQDVALWFDTSVEEIDRANLRREKGQPLSAYEVICLPVLRAKAGGKFGCSAEEIGDYCGICAEQVLWDNYEQPGLYDGDTELETGPFIYHPMSFNGAATMQGMRKNATEELKVTNGEDIESFLENNYTMLGYRIYKNADFDQSNQAVPAGPVEEDGFWNYEVSIPYEKYNSRMGSILQVEYEWIDIFGNAGSLEQPSGSRQPLVIGYTDALISPCRWPSVVLGWEVVSGEMRFHISFDATPYEEEGKEEKAEQDCFIYEQVLKQLTDENGITLATETSLLEEGAERITWTQQQCGHLLAWLFTGEDSVLGYIRSKLPEQGGQENVNRPQEFVESFTIDRDMLNRKDAFRLETRFVIERDQKVTGYGLWGAEDILALSEELTVWMDPQAEANAGGRAETGQSIFIRKFEDSFKDCIGFKLKLALESQDAWWCVRIADRPGFGLYLKAEEEEVQIFAPRPVQNRLWNSGESVEMMIYETGKGILPEVRKKAVFEDIDLDVWLEKLFKAVDDMFEADNIIPVRILDEIEGMSKSENSYYKRMTTVKKDLASLGRSFLEGVYKEGQTDGIEEAREAFYQRLLTKLDNYYTTHAVLAWHISTDALGPVSGENDYLDDIRLSLEAGASSVVSYIPSKAVLRQKGKGILPVCVQAPELVTLEDGTVISSLDDKVSVKGRWMEHGIQNLPDMEDYEDSSWLSLNDIEDTCLVQSLGEVTIPFVLRKFPDLPKLNRQFDGESPSLIKELAKWEYRMEYELPFHFPQDEVSFRVIFNPVKDRLLRAEKEGLAIKLARFQYLYDVIKKDLDEYLPALCTDTKQEEAQNAKAAVESFLLLAGEAASSDTAALRAAYRMPGSEAYVYVLKEGSTALTVDGQVWENVFIAGLFGEKPENLGMPVAYVADEEYEPVALSDSTLADMSVLDVQDMRNGVYYWYRSRLDGSPLAASRAQQIKGRQIGLPCLNILRYQSAVSELELSRNKELVEGKETAAPFVYTTGAVSFSDIFYAAKDIEDEIDITNLEAWNSDIETGEKGKDSIASFMKGFLNILMDGDPGQKVTLQAECVYMRKMRGSTEEIQLPVFMQPCMSFEGKEDGEETLLRQMVIWEKEIDEWCISHLNYDKLDGPWNDENKISLDLTVFSDQTEQPVPLIRLRRLIIPGSRIAYNYSISSVL</sequence>
<evidence type="ECO:0000256" key="1">
    <source>
        <dbReference type="SAM" id="MobiDB-lite"/>
    </source>
</evidence>
<protein>
    <submittedName>
        <fullName evidence="2">Uncharacterized protein</fullName>
    </submittedName>
</protein>
<dbReference type="RefSeq" id="WP_109624112.1">
    <property type="nucleotide sequence ID" value="NZ_JANKBI010000001.1"/>
</dbReference>
<accession>A0AB73T8Q1</accession>
<organism evidence="2 3">
    <name type="scientific">Murimonas intestini</name>
    <dbReference type="NCBI Taxonomy" id="1337051"/>
    <lineage>
        <taxon>Bacteria</taxon>
        <taxon>Bacillati</taxon>
        <taxon>Bacillota</taxon>
        <taxon>Clostridia</taxon>
        <taxon>Lachnospirales</taxon>
        <taxon>Lachnospiraceae</taxon>
        <taxon>Murimonas</taxon>
    </lineage>
</organism>
<proteinExistence type="predicted"/>
<evidence type="ECO:0000313" key="3">
    <source>
        <dbReference type="Proteomes" id="UP000245412"/>
    </source>
</evidence>
<reference evidence="2 3" key="1">
    <citation type="submission" date="2018-05" db="EMBL/GenBank/DDBJ databases">
        <authorList>
            <person name="Goeker M."/>
            <person name="Huntemann M."/>
            <person name="Clum A."/>
            <person name="Pillay M."/>
            <person name="Palaniappan K."/>
            <person name="Varghese N."/>
            <person name="Mikhailova N."/>
            <person name="Stamatis D."/>
            <person name="Reddy T."/>
            <person name="Daum C."/>
            <person name="Shapiro N."/>
            <person name="Ivanova N."/>
            <person name="Kyrpides N."/>
            <person name="Woyke T."/>
        </authorList>
    </citation>
    <scope>NUCLEOTIDE SEQUENCE [LARGE SCALE GENOMIC DNA]</scope>
    <source>
        <strain evidence="2 3">DSM 26524</strain>
    </source>
</reference>
<evidence type="ECO:0000313" key="2">
    <source>
        <dbReference type="EMBL" id="PWJ78657.1"/>
    </source>
</evidence>
<gene>
    <name evidence="2" type="ORF">C7383_10125</name>
</gene>
<comment type="caution">
    <text evidence="2">The sequence shown here is derived from an EMBL/GenBank/DDBJ whole genome shotgun (WGS) entry which is preliminary data.</text>
</comment>
<dbReference type="Proteomes" id="UP000245412">
    <property type="component" value="Unassembled WGS sequence"/>
</dbReference>
<feature type="region of interest" description="Disordered" evidence="1">
    <location>
        <begin position="1176"/>
        <end position="1202"/>
    </location>
</feature>
<name>A0AB73T8Q1_9FIRM</name>